<organism evidence="1 2">
    <name type="scientific">Ambispora leptoticha</name>
    <dbReference type="NCBI Taxonomy" id="144679"/>
    <lineage>
        <taxon>Eukaryota</taxon>
        <taxon>Fungi</taxon>
        <taxon>Fungi incertae sedis</taxon>
        <taxon>Mucoromycota</taxon>
        <taxon>Glomeromycotina</taxon>
        <taxon>Glomeromycetes</taxon>
        <taxon>Archaeosporales</taxon>
        <taxon>Ambisporaceae</taxon>
        <taxon>Ambispora</taxon>
    </lineage>
</organism>
<dbReference type="EMBL" id="CAJVPS010033650">
    <property type="protein sequence ID" value="CAG8737650.1"/>
    <property type="molecule type" value="Genomic_DNA"/>
</dbReference>
<reference evidence="1" key="1">
    <citation type="submission" date="2021-06" db="EMBL/GenBank/DDBJ databases">
        <authorList>
            <person name="Kallberg Y."/>
            <person name="Tangrot J."/>
            <person name="Rosling A."/>
        </authorList>
    </citation>
    <scope>NUCLEOTIDE SEQUENCE</scope>
    <source>
        <strain evidence="1">FL130A</strain>
    </source>
</reference>
<protein>
    <submittedName>
        <fullName evidence="1">6424_t:CDS:1</fullName>
    </submittedName>
</protein>
<keyword evidence="2" id="KW-1185">Reference proteome</keyword>
<dbReference type="AlphaFoldDB" id="A0A9N9IKB6"/>
<gene>
    <name evidence="1" type="ORF">ALEPTO_LOCUS12837</name>
</gene>
<proteinExistence type="predicted"/>
<evidence type="ECO:0000313" key="2">
    <source>
        <dbReference type="Proteomes" id="UP000789508"/>
    </source>
</evidence>
<dbReference type="Proteomes" id="UP000789508">
    <property type="component" value="Unassembled WGS sequence"/>
</dbReference>
<accession>A0A9N9IKB6</accession>
<evidence type="ECO:0000313" key="1">
    <source>
        <dbReference type="EMBL" id="CAG8737650.1"/>
    </source>
</evidence>
<name>A0A9N9IKB6_9GLOM</name>
<sequence length="76" mass="9271">EDAMIIIEDDNYNNSTDNFKRFRNMHRHFNSSMNQFNEEHDAMRRNQEFNNNEANNNNNNDKHHFFVSYYGIVEPI</sequence>
<comment type="caution">
    <text evidence="1">The sequence shown here is derived from an EMBL/GenBank/DDBJ whole genome shotgun (WGS) entry which is preliminary data.</text>
</comment>
<feature type="non-terminal residue" evidence="1">
    <location>
        <position position="1"/>
    </location>
</feature>